<comment type="caution">
    <text evidence="1">The sequence shown here is derived from an EMBL/GenBank/DDBJ whole genome shotgun (WGS) entry which is preliminary data.</text>
</comment>
<organism evidence="1 2">
    <name type="scientific">Iodidimonas nitroreducens</name>
    <dbReference type="NCBI Taxonomy" id="1236968"/>
    <lineage>
        <taxon>Bacteria</taxon>
        <taxon>Pseudomonadati</taxon>
        <taxon>Pseudomonadota</taxon>
        <taxon>Alphaproteobacteria</taxon>
        <taxon>Iodidimonadales</taxon>
        <taxon>Iodidimonadaceae</taxon>
        <taxon>Iodidimonas</taxon>
    </lineage>
</organism>
<name>A0A5A7NAY4_9PROT</name>
<evidence type="ECO:0000313" key="1">
    <source>
        <dbReference type="EMBL" id="GER05268.1"/>
    </source>
</evidence>
<accession>A0A5A7NAY4</accession>
<sequence>MKCQPRGNMSRIAPHKGESYAGFNHGWPNFASQNIIYGRITCRLHQGIRYLPIMALGKANDHPPKARQ</sequence>
<dbReference type="EMBL" id="BKCN01000020">
    <property type="protein sequence ID" value="GER05268.1"/>
    <property type="molecule type" value="Genomic_DNA"/>
</dbReference>
<reference evidence="1 2" key="1">
    <citation type="submission" date="2019-09" db="EMBL/GenBank/DDBJ databases">
        <title>NBRP : Genome information of microbial organism related human and environment.</title>
        <authorList>
            <person name="Hattori M."/>
            <person name="Oshima K."/>
            <person name="Inaba H."/>
            <person name="Suda W."/>
            <person name="Sakamoto M."/>
            <person name="Iino T."/>
            <person name="Kitahara M."/>
            <person name="Oshida Y."/>
            <person name="Iida T."/>
            <person name="Kudo T."/>
            <person name="Itoh T."/>
            <person name="Ohkuma M."/>
        </authorList>
    </citation>
    <scope>NUCLEOTIDE SEQUENCE [LARGE SCALE GENOMIC DNA]</scope>
    <source>
        <strain evidence="1 2">Q-1</strain>
    </source>
</reference>
<proteinExistence type="predicted"/>
<keyword evidence="2" id="KW-1185">Reference proteome</keyword>
<dbReference type="Proteomes" id="UP000324996">
    <property type="component" value="Unassembled WGS sequence"/>
</dbReference>
<evidence type="ECO:0000313" key="2">
    <source>
        <dbReference type="Proteomes" id="UP000324996"/>
    </source>
</evidence>
<gene>
    <name evidence="1" type="ORF">JCM17846_29500</name>
</gene>
<dbReference type="AlphaFoldDB" id="A0A5A7NAY4"/>
<protein>
    <submittedName>
        <fullName evidence="1">Uncharacterized protein</fullName>
    </submittedName>
</protein>